<protein>
    <submittedName>
        <fullName evidence="2">Uncharacterized protein</fullName>
    </submittedName>
</protein>
<evidence type="ECO:0000313" key="3">
    <source>
        <dbReference type="Proteomes" id="UP000233781"/>
    </source>
</evidence>
<keyword evidence="1" id="KW-1133">Transmembrane helix</keyword>
<dbReference type="RefSeq" id="WP_101396034.1">
    <property type="nucleotide sequence ID" value="NZ_PJNE01000001.1"/>
</dbReference>
<feature type="transmembrane region" description="Helical" evidence="1">
    <location>
        <begin position="156"/>
        <end position="179"/>
    </location>
</feature>
<proteinExistence type="predicted"/>
<evidence type="ECO:0000256" key="1">
    <source>
        <dbReference type="SAM" id="Phobius"/>
    </source>
</evidence>
<gene>
    <name evidence="2" type="ORF">ATL31_2486</name>
</gene>
<name>A0A2N3YLA4_9MICO</name>
<organism evidence="2 3">
    <name type="scientific">Phycicoccus duodecadis</name>
    <dbReference type="NCBI Taxonomy" id="173053"/>
    <lineage>
        <taxon>Bacteria</taxon>
        <taxon>Bacillati</taxon>
        <taxon>Actinomycetota</taxon>
        <taxon>Actinomycetes</taxon>
        <taxon>Micrococcales</taxon>
        <taxon>Intrasporangiaceae</taxon>
        <taxon>Phycicoccus</taxon>
    </lineage>
</organism>
<feature type="transmembrane region" description="Helical" evidence="1">
    <location>
        <begin position="21"/>
        <end position="38"/>
    </location>
</feature>
<keyword evidence="1" id="KW-0472">Membrane</keyword>
<feature type="transmembrane region" description="Helical" evidence="1">
    <location>
        <begin position="101"/>
        <end position="122"/>
    </location>
</feature>
<dbReference type="Proteomes" id="UP000233781">
    <property type="component" value="Unassembled WGS sequence"/>
</dbReference>
<sequence length="541" mass="56530">MSDARPRTGQPRNQWLLMQPPVWVPFAWWALLAGSVIASTAGDPGAVCSVEAPRPPDAVFPMVVALMGIAALAFWWQPVAALVAGLGAGILSALFDPSEPGRYAGVVLAVASTGGVAVLRALRARQAQVADAGADGGRSATAAVPATGRRVRRRGWAAVVVPGVGAVGLLLVAGSVVGYQVQTAQEQAHVERAEPTRARVVSPPDDGYQQLFQLEAGPRAGQRVSIEVTDELDRGSERVVLLDPEDPTWSALASEPHGYTFWFGWVVLGVFVAAWAVVQVVARGRAARRTHAPALHRVRIAHGDEAGIVLAGSAQPVGWVRLGSGGDPGSPRGGAVVAGVRGPVADGSWLSIETDSGPLPVVGPLRAAHRWRDLELGAHPRMGAALERAPVVGTVLRLLFFGALGGVLLWFSVGQVGPTWDAAQGRGVQGTFTVTSEDCSGRGPCAHYGDFRSADGRLSFTDVEIVGDSAGVGRSVPALYEGQGEAPDEVFAPGWAALTENAFYLAIGLGCFLEPLQRLVGGFVVRRRPATGRHSRGPTQK</sequence>
<feature type="transmembrane region" description="Helical" evidence="1">
    <location>
        <begin position="502"/>
        <end position="525"/>
    </location>
</feature>
<reference evidence="2 3" key="1">
    <citation type="submission" date="2017-12" db="EMBL/GenBank/DDBJ databases">
        <title>Sequencing the genomes of 1000 Actinobacteria strains.</title>
        <authorList>
            <person name="Klenk H.-P."/>
        </authorList>
    </citation>
    <scope>NUCLEOTIDE SEQUENCE [LARGE SCALE GENOMIC DNA]</scope>
    <source>
        <strain evidence="2 3">DSM 12806</strain>
    </source>
</reference>
<dbReference type="EMBL" id="PJNE01000001">
    <property type="protein sequence ID" value="PKW27636.1"/>
    <property type="molecule type" value="Genomic_DNA"/>
</dbReference>
<keyword evidence="3" id="KW-1185">Reference proteome</keyword>
<feature type="transmembrane region" description="Helical" evidence="1">
    <location>
        <begin position="58"/>
        <end position="74"/>
    </location>
</feature>
<dbReference type="AlphaFoldDB" id="A0A2N3YLA4"/>
<evidence type="ECO:0000313" key="2">
    <source>
        <dbReference type="EMBL" id="PKW27636.1"/>
    </source>
</evidence>
<feature type="transmembrane region" description="Helical" evidence="1">
    <location>
        <begin position="391"/>
        <end position="411"/>
    </location>
</feature>
<comment type="caution">
    <text evidence="2">The sequence shown here is derived from an EMBL/GenBank/DDBJ whole genome shotgun (WGS) entry which is preliminary data.</text>
</comment>
<accession>A0A2N3YLA4</accession>
<feature type="transmembrane region" description="Helical" evidence="1">
    <location>
        <begin position="259"/>
        <end position="282"/>
    </location>
</feature>
<keyword evidence="1" id="KW-0812">Transmembrane</keyword>